<dbReference type="EMBL" id="RQTK01000071">
    <property type="protein sequence ID" value="RUS88870.1"/>
    <property type="molecule type" value="Genomic_DNA"/>
</dbReference>
<name>A0A433U506_ELYCH</name>
<gene>
    <name evidence="2" type="ORF">EGW08_003309</name>
</gene>
<keyword evidence="1" id="KW-0732">Signal</keyword>
<sequence>MATWVLALGLLPIVLASHGPSSEYFDVLGTGRREWRLAFRGSAGVGTSVFQAYVHGTNCPRSLPVYCTSLNYHPQCYNHYRNSEALDNWGKANVREVLLAVVAGGKLAKVIRFNGQGTNYLNWFSQEKYLDSSWGDIGSVHKNFFSIEGDAHIYRRFFINKNYGGCDNDAGWLVVVDTPLPPCPWERKLGAFPQFLYAAGHTVENYSKGKVKSADAILIFLRYNPTPPEPEVPFNIPGTGQADWRLAFRATAHVGASAYHAYLNAHSAPTLTQRACRTLDFQSPCASHYRNSAILDNWSNIKEVLVAVVDGGQVVKKIIFSGQKTDFLTW</sequence>
<proteinExistence type="predicted"/>
<comment type="caution">
    <text evidence="2">The sequence shown here is derived from an EMBL/GenBank/DDBJ whole genome shotgun (WGS) entry which is preliminary data.</text>
</comment>
<feature type="signal peptide" evidence="1">
    <location>
        <begin position="1"/>
        <end position="16"/>
    </location>
</feature>
<evidence type="ECO:0000313" key="2">
    <source>
        <dbReference type="EMBL" id="RUS88870.1"/>
    </source>
</evidence>
<dbReference type="Proteomes" id="UP000271974">
    <property type="component" value="Unassembled WGS sequence"/>
</dbReference>
<organism evidence="2 3">
    <name type="scientific">Elysia chlorotica</name>
    <name type="common">Eastern emerald elysia</name>
    <name type="synonym">Sea slug</name>
    <dbReference type="NCBI Taxonomy" id="188477"/>
    <lineage>
        <taxon>Eukaryota</taxon>
        <taxon>Metazoa</taxon>
        <taxon>Spiralia</taxon>
        <taxon>Lophotrochozoa</taxon>
        <taxon>Mollusca</taxon>
        <taxon>Gastropoda</taxon>
        <taxon>Heterobranchia</taxon>
        <taxon>Euthyneura</taxon>
        <taxon>Panpulmonata</taxon>
        <taxon>Sacoglossa</taxon>
        <taxon>Placobranchoidea</taxon>
        <taxon>Plakobranchidae</taxon>
        <taxon>Elysia</taxon>
    </lineage>
</organism>
<accession>A0A433U506</accession>
<protein>
    <submittedName>
        <fullName evidence="2">Uncharacterized protein</fullName>
    </submittedName>
</protein>
<dbReference type="AlphaFoldDB" id="A0A433U506"/>
<evidence type="ECO:0000256" key="1">
    <source>
        <dbReference type="SAM" id="SignalP"/>
    </source>
</evidence>
<evidence type="ECO:0000313" key="3">
    <source>
        <dbReference type="Proteomes" id="UP000271974"/>
    </source>
</evidence>
<keyword evidence="3" id="KW-1185">Reference proteome</keyword>
<feature type="chain" id="PRO_5019122565" evidence="1">
    <location>
        <begin position="17"/>
        <end position="330"/>
    </location>
</feature>
<reference evidence="2 3" key="1">
    <citation type="submission" date="2019-01" db="EMBL/GenBank/DDBJ databases">
        <title>A draft genome assembly of the solar-powered sea slug Elysia chlorotica.</title>
        <authorList>
            <person name="Cai H."/>
            <person name="Li Q."/>
            <person name="Fang X."/>
            <person name="Li J."/>
            <person name="Curtis N.E."/>
            <person name="Altenburger A."/>
            <person name="Shibata T."/>
            <person name="Feng M."/>
            <person name="Maeda T."/>
            <person name="Schwartz J.A."/>
            <person name="Shigenobu S."/>
            <person name="Lundholm N."/>
            <person name="Nishiyama T."/>
            <person name="Yang H."/>
            <person name="Hasebe M."/>
            <person name="Li S."/>
            <person name="Pierce S.K."/>
            <person name="Wang J."/>
        </authorList>
    </citation>
    <scope>NUCLEOTIDE SEQUENCE [LARGE SCALE GENOMIC DNA]</scope>
    <source>
        <strain evidence="2">EC2010</strain>
        <tissue evidence="2">Whole organism of an adult</tissue>
    </source>
</reference>
<dbReference type="OrthoDB" id="6159928at2759"/>
<feature type="non-terminal residue" evidence="2">
    <location>
        <position position="330"/>
    </location>
</feature>